<evidence type="ECO:0000313" key="3">
    <source>
        <dbReference type="Proteomes" id="UP000654075"/>
    </source>
</evidence>
<keyword evidence="1" id="KW-0732">Signal</keyword>
<accession>A0A813DIW9</accession>
<dbReference type="AlphaFoldDB" id="A0A813DIW9"/>
<gene>
    <name evidence="2" type="ORF">PGLA1383_LOCUS6661</name>
</gene>
<dbReference type="InterPro" id="IPR029063">
    <property type="entry name" value="SAM-dependent_MTases_sf"/>
</dbReference>
<reference evidence="2" key="1">
    <citation type="submission" date="2021-02" db="EMBL/GenBank/DDBJ databases">
        <authorList>
            <person name="Dougan E. K."/>
            <person name="Rhodes N."/>
            <person name="Thang M."/>
            <person name="Chan C."/>
        </authorList>
    </citation>
    <scope>NUCLEOTIDE SEQUENCE</scope>
</reference>
<evidence type="ECO:0000313" key="2">
    <source>
        <dbReference type="EMBL" id="CAE8587834.1"/>
    </source>
</evidence>
<organism evidence="2 3">
    <name type="scientific">Polarella glacialis</name>
    <name type="common">Dinoflagellate</name>
    <dbReference type="NCBI Taxonomy" id="89957"/>
    <lineage>
        <taxon>Eukaryota</taxon>
        <taxon>Sar</taxon>
        <taxon>Alveolata</taxon>
        <taxon>Dinophyceae</taxon>
        <taxon>Suessiales</taxon>
        <taxon>Suessiaceae</taxon>
        <taxon>Polarella</taxon>
    </lineage>
</organism>
<sequence>MVCYAGVGLRAALALLLLGPCLDAVEELPSTPCVCSEPLLSLHASHLAPLRAWRRSPRGGDRLSADAQLACLAAQELLGGGFSQAVRVEHGRAFFSDCPQLLLPAAAACAEAVAAEAGAGEELEAEGRHMHRNQVSFWVRLAGAKLREAKVACVPEWVALGVPSLSASEVQWNVEIHGAAVAASVAGQHSSLDAFRWRRTSVPANLGDDSWPLLGAASSPLGALCAAAAAWAYDGAEVGDVCRGGDLGCAEGHCYAPLLDRALAAWEPALEQGSPRSSGARLLELGVCAGHSLATWLRYLDQRFGAAETQVLGVDRDLQAFNRHLPVLIAQGMDATRVRAVMANLEDIGAGGSLDASLSMVAPFDLIVDDASHDDDQVIAAFDRLFFDESLGLAPGGVYVVLDTQGSFRGNGSRLAHFKALADAAQWSGQTLVSIDQLDVFVALSLSREEAWVEAVEFHRGLVIVRKRRPSMRVQPVLDR</sequence>
<dbReference type="Proteomes" id="UP000654075">
    <property type="component" value="Unassembled WGS sequence"/>
</dbReference>
<protein>
    <submittedName>
        <fullName evidence="2">Uncharacterized protein</fullName>
    </submittedName>
</protein>
<feature type="chain" id="PRO_5032631306" evidence="1">
    <location>
        <begin position="25"/>
        <end position="480"/>
    </location>
</feature>
<proteinExistence type="predicted"/>
<dbReference type="Gene3D" id="3.40.50.150">
    <property type="entry name" value="Vaccinia Virus protein VP39"/>
    <property type="match status" value="1"/>
</dbReference>
<dbReference type="SUPFAM" id="SSF53335">
    <property type="entry name" value="S-adenosyl-L-methionine-dependent methyltransferases"/>
    <property type="match status" value="1"/>
</dbReference>
<feature type="signal peptide" evidence="1">
    <location>
        <begin position="1"/>
        <end position="24"/>
    </location>
</feature>
<name>A0A813DIW9_POLGL</name>
<dbReference type="EMBL" id="CAJNNV010002780">
    <property type="protein sequence ID" value="CAE8587834.1"/>
    <property type="molecule type" value="Genomic_DNA"/>
</dbReference>
<comment type="caution">
    <text evidence="2">The sequence shown here is derived from an EMBL/GenBank/DDBJ whole genome shotgun (WGS) entry which is preliminary data.</text>
</comment>
<evidence type="ECO:0000256" key="1">
    <source>
        <dbReference type="SAM" id="SignalP"/>
    </source>
</evidence>
<keyword evidence="3" id="KW-1185">Reference proteome</keyword>